<protein>
    <submittedName>
        <fullName evidence="2">Uncharacterized protein</fullName>
    </submittedName>
</protein>
<keyword evidence="1" id="KW-0812">Transmembrane</keyword>
<sequence>MDIPYIVLKISNIYYIWYIFYIRNAHFLRNFGGET</sequence>
<dbReference type="EMBL" id="BK032513">
    <property type="protein sequence ID" value="DAF44982.1"/>
    <property type="molecule type" value="Genomic_DNA"/>
</dbReference>
<evidence type="ECO:0000313" key="2">
    <source>
        <dbReference type="EMBL" id="DAF44982.1"/>
    </source>
</evidence>
<proteinExistence type="predicted"/>
<reference evidence="2" key="1">
    <citation type="journal article" date="2021" name="Proc. Natl. Acad. Sci. U.S.A.">
        <title>A Catalog of Tens of Thousands of Viruses from Human Metagenomes Reveals Hidden Associations with Chronic Diseases.</title>
        <authorList>
            <person name="Tisza M.J."/>
            <person name="Buck C.B."/>
        </authorList>
    </citation>
    <scope>NUCLEOTIDE SEQUENCE</scope>
    <source>
        <strain evidence="2">CtCIv11</strain>
    </source>
</reference>
<keyword evidence="1" id="KW-1133">Transmembrane helix</keyword>
<name>A0A8S5S1W6_9CAUD</name>
<organism evidence="2">
    <name type="scientific">Siphoviridae sp. ctCIv11</name>
    <dbReference type="NCBI Taxonomy" id="2827806"/>
    <lineage>
        <taxon>Viruses</taxon>
        <taxon>Duplodnaviria</taxon>
        <taxon>Heunggongvirae</taxon>
        <taxon>Uroviricota</taxon>
        <taxon>Caudoviricetes</taxon>
    </lineage>
</organism>
<feature type="transmembrane region" description="Helical" evidence="1">
    <location>
        <begin position="6"/>
        <end position="22"/>
    </location>
</feature>
<keyword evidence="1" id="KW-0472">Membrane</keyword>
<evidence type="ECO:0000256" key="1">
    <source>
        <dbReference type="SAM" id="Phobius"/>
    </source>
</evidence>
<accession>A0A8S5S1W6</accession>